<dbReference type="OrthoDB" id="5516244at2759"/>
<organism evidence="1 2">
    <name type="scientific">Coemansia brasiliensis</name>
    <dbReference type="NCBI Taxonomy" id="2650707"/>
    <lineage>
        <taxon>Eukaryota</taxon>
        <taxon>Fungi</taxon>
        <taxon>Fungi incertae sedis</taxon>
        <taxon>Zoopagomycota</taxon>
        <taxon>Kickxellomycotina</taxon>
        <taxon>Kickxellomycetes</taxon>
        <taxon>Kickxellales</taxon>
        <taxon>Kickxellaceae</taxon>
        <taxon>Coemansia</taxon>
    </lineage>
</organism>
<proteinExistence type="predicted"/>
<evidence type="ECO:0000313" key="1">
    <source>
        <dbReference type="EMBL" id="KAJ2845799.1"/>
    </source>
</evidence>
<gene>
    <name evidence="1" type="ORF">IWW36_004637</name>
</gene>
<comment type="caution">
    <text evidence="1">The sequence shown here is derived from an EMBL/GenBank/DDBJ whole genome shotgun (WGS) entry which is preliminary data.</text>
</comment>
<dbReference type="EMBL" id="JANBUW010000706">
    <property type="protein sequence ID" value="KAJ2845799.1"/>
    <property type="molecule type" value="Genomic_DNA"/>
</dbReference>
<evidence type="ECO:0000313" key="2">
    <source>
        <dbReference type="Proteomes" id="UP001139887"/>
    </source>
</evidence>
<sequence>MSIQDISSDILHLIVKTAAATAAVSLSTEEFELEPVHIKELLGVSRIWRAVAIPIYCSCITICSIADRKSMYWVRKGLPAAKAHGLNWQGFARRAVVVVSGRGASAEEILAELSSLAGIFLRISRVQLHLLAHPESFFGALEKAFPAMRQIKLVAHNAQIFHTRNVPISSLTNICVTACPAFGLSIEPLTNLRVLVLNLLGSNVGDCLAFARKHSATLVSLEINYIHVRDCTSVVLDEQGCETVYKQVEILKLDVLGAYDHAMLQQRTAPVGNPFPSLKYLNCGSVYPFTNDILLRCAQLTLAKLVISIDASVVAWLIPEATSLSRYVRLAAIDAHIVARASVYEQQCTAIHNRILDAAFRLPQLQRLRVR</sequence>
<keyword evidence="2" id="KW-1185">Reference proteome</keyword>
<name>A0A9W8I5J5_9FUNG</name>
<dbReference type="AlphaFoldDB" id="A0A9W8I5J5"/>
<accession>A0A9W8I5J5</accession>
<dbReference type="Proteomes" id="UP001139887">
    <property type="component" value="Unassembled WGS sequence"/>
</dbReference>
<feature type="non-terminal residue" evidence="1">
    <location>
        <position position="371"/>
    </location>
</feature>
<protein>
    <submittedName>
        <fullName evidence="1">Uncharacterized protein</fullName>
    </submittedName>
</protein>
<reference evidence="1" key="1">
    <citation type="submission" date="2022-07" db="EMBL/GenBank/DDBJ databases">
        <title>Phylogenomic reconstructions and comparative analyses of Kickxellomycotina fungi.</title>
        <authorList>
            <person name="Reynolds N.K."/>
            <person name="Stajich J.E."/>
            <person name="Barry K."/>
            <person name="Grigoriev I.V."/>
            <person name="Crous P."/>
            <person name="Smith M.E."/>
        </authorList>
    </citation>
    <scope>NUCLEOTIDE SEQUENCE</scope>
    <source>
        <strain evidence="1">NRRL 1566</strain>
    </source>
</reference>